<dbReference type="OrthoDB" id="6344725at2759"/>
<protein>
    <submittedName>
        <fullName evidence="2">Uncharacterized protein</fullName>
    </submittedName>
</protein>
<dbReference type="InterPro" id="IPR005055">
    <property type="entry name" value="A10/PebIII"/>
</dbReference>
<dbReference type="InterPro" id="IPR036682">
    <property type="entry name" value="OS_D_A10/PebIII_sf"/>
</dbReference>
<dbReference type="EMBL" id="NNAY01000677">
    <property type="protein sequence ID" value="OXU27044.1"/>
    <property type="molecule type" value="Genomic_DNA"/>
</dbReference>
<sequence length="182" mass="21240">MDKRMCWLALCWLLGCRDNKRDTKIHAGGVNSLTGSVTDLTNSHGYPWPKPNTYITRWDKVNLDEILDSKRLLQHYFNCLISKGPCPPDGLELKRNLPEALANACAKCSKSQIEGAVKVIRYLREFEPVKFEILANKYDPQGIYRKKYFEASPEETNNSLNNDQQSIDNRRRRRRRRKRLAR</sequence>
<comment type="caution">
    <text evidence="2">The sequence shown here is derived from an EMBL/GenBank/DDBJ whole genome shotgun (WGS) entry which is preliminary data.</text>
</comment>
<evidence type="ECO:0000256" key="1">
    <source>
        <dbReference type="SAM" id="MobiDB-lite"/>
    </source>
</evidence>
<feature type="compositionally biased region" description="Basic residues" evidence="1">
    <location>
        <begin position="170"/>
        <end position="182"/>
    </location>
</feature>
<proteinExistence type="predicted"/>
<dbReference type="Gene3D" id="1.10.2080.10">
    <property type="entry name" value="Insect odorant-binding protein A10/Ejaculatory bulb-specific protein 3"/>
    <property type="match status" value="1"/>
</dbReference>
<feature type="compositionally biased region" description="Polar residues" evidence="1">
    <location>
        <begin position="154"/>
        <end position="167"/>
    </location>
</feature>
<dbReference type="AlphaFoldDB" id="A0A232F881"/>
<keyword evidence="3" id="KW-1185">Reference proteome</keyword>
<dbReference type="PROSITE" id="PS51257">
    <property type="entry name" value="PROKAR_LIPOPROTEIN"/>
    <property type="match status" value="1"/>
</dbReference>
<reference evidence="2 3" key="1">
    <citation type="journal article" date="2017" name="Curr. Biol.">
        <title>The Evolution of Venom by Co-option of Single-Copy Genes.</title>
        <authorList>
            <person name="Martinson E.O."/>
            <person name="Mrinalini"/>
            <person name="Kelkar Y.D."/>
            <person name="Chang C.H."/>
            <person name="Werren J.H."/>
        </authorList>
    </citation>
    <scope>NUCLEOTIDE SEQUENCE [LARGE SCALE GENOMIC DNA]</scope>
    <source>
        <strain evidence="2 3">Alberta</strain>
        <tissue evidence="2">Whole body</tissue>
    </source>
</reference>
<dbReference type="SUPFAM" id="SSF100910">
    <property type="entry name" value="Chemosensory protein Csp2"/>
    <property type="match status" value="1"/>
</dbReference>
<feature type="region of interest" description="Disordered" evidence="1">
    <location>
        <begin position="154"/>
        <end position="182"/>
    </location>
</feature>
<accession>A0A232F881</accession>
<organism evidence="2 3">
    <name type="scientific">Trichomalopsis sarcophagae</name>
    <dbReference type="NCBI Taxonomy" id="543379"/>
    <lineage>
        <taxon>Eukaryota</taxon>
        <taxon>Metazoa</taxon>
        <taxon>Ecdysozoa</taxon>
        <taxon>Arthropoda</taxon>
        <taxon>Hexapoda</taxon>
        <taxon>Insecta</taxon>
        <taxon>Pterygota</taxon>
        <taxon>Neoptera</taxon>
        <taxon>Endopterygota</taxon>
        <taxon>Hymenoptera</taxon>
        <taxon>Apocrita</taxon>
        <taxon>Proctotrupomorpha</taxon>
        <taxon>Chalcidoidea</taxon>
        <taxon>Pteromalidae</taxon>
        <taxon>Pteromalinae</taxon>
        <taxon>Trichomalopsis</taxon>
    </lineage>
</organism>
<dbReference type="PANTHER" id="PTHR11257:SF12">
    <property type="entry name" value="EJACULATORY BULB-SPECIFIC PROTEIN 3-RELATED"/>
    <property type="match status" value="1"/>
</dbReference>
<evidence type="ECO:0000313" key="2">
    <source>
        <dbReference type="EMBL" id="OXU27044.1"/>
    </source>
</evidence>
<name>A0A232F881_9HYME</name>
<dbReference type="Proteomes" id="UP000215335">
    <property type="component" value="Unassembled WGS sequence"/>
</dbReference>
<dbReference type="PANTHER" id="PTHR11257">
    <property type="entry name" value="CHEMOSENSORY PROTEIN-RELATED"/>
    <property type="match status" value="1"/>
</dbReference>
<gene>
    <name evidence="2" type="ORF">TSAR_015678</name>
</gene>
<dbReference type="Pfam" id="PF03392">
    <property type="entry name" value="OS-D"/>
    <property type="match status" value="1"/>
</dbReference>
<evidence type="ECO:0000313" key="3">
    <source>
        <dbReference type="Proteomes" id="UP000215335"/>
    </source>
</evidence>